<dbReference type="Pfam" id="PF24793">
    <property type="entry name" value="GINT1_N"/>
    <property type="match status" value="1"/>
</dbReference>
<name>A0A2T5J0V9_9GAMM</name>
<accession>A0A2T5J0V9</accession>
<evidence type="ECO:0000313" key="2">
    <source>
        <dbReference type="EMBL" id="PTQ90025.1"/>
    </source>
</evidence>
<dbReference type="Proteomes" id="UP000244223">
    <property type="component" value="Unassembled WGS sequence"/>
</dbReference>
<protein>
    <recommendedName>
        <fullName evidence="1">Glucosamine inositolphosphorylceramide transferase 1 N-terminal domain-containing protein</fullName>
    </recommendedName>
</protein>
<reference evidence="2 3" key="1">
    <citation type="submission" date="2018-04" db="EMBL/GenBank/DDBJ databases">
        <title>Genomic Encyclopedia of Archaeal and Bacterial Type Strains, Phase II (KMG-II): from individual species to whole genera.</title>
        <authorList>
            <person name="Goeker M."/>
        </authorList>
    </citation>
    <scope>NUCLEOTIDE SEQUENCE [LARGE SCALE GENOMIC DNA]</scope>
    <source>
        <strain evidence="2 3">DSM 5822</strain>
    </source>
</reference>
<evidence type="ECO:0000259" key="1">
    <source>
        <dbReference type="Pfam" id="PF24793"/>
    </source>
</evidence>
<organism evidence="2 3">
    <name type="scientific">Agitococcus lubricus</name>
    <dbReference type="NCBI Taxonomy" id="1077255"/>
    <lineage>
        <taxon>Bacteria</taxon>
        <taxon>Pseudomonadati</taxon>
        <taxon>Pseudomonadota</taxon>
        <taxon>Gammaproteobacteria</taxon>
        <taxon>Moraxellales</taxon>
        <taxon>Moraxellaceae</taxon>
        <taxon>Agitococcus</taxon>
    </lineage>
</organism>
<dbReference type="OrthoDB" id="3771157at2"/>
<dbReference type="EMBL" id="QAON01000004">
    <property type="protein sequence ID" value="PTQ90025.1"/>
    <property type="molecule type" value="Genomic_DNA"/>
</dbReference>
<evidence type="ECO:0000313" key="3">
    <source>
        <dbReference type="Proteomes" id="UP000244223"/>
    </source>
</evidence>
<dbReference type="InterPro" id="IPR023296">
    <property type="entry name" value="Glyco_hydro_beta-prop_sf"/>
</dbReference>
<comment type="caution">
    <text evidence="2">The sequence shown here is derived from an EMBL/GenBank/DDBJ whole genome shotgun (WGS) entry which is preliminary data.</text>
</comment>
<dbReference type="SUPFAM" id="SSF75005">
    <property type="entry name" value="Arabinanase/levansucrase/invertase"/>
    <property type="match status" value="1"/>
</dbReference>
<keyword evidence="3" id="KW-1185">Reference proteome</keyword>
<dbReference type="RefSeq" id="WP_107865029.1">
    <property type="nucleotide sequence ID" value="NZ_QAON01000004.1"/>
</dbReference>
<feature type="domain" description="Glucosamine inositolphosphorylceramide transferase 1 N-terminal" evidence="1">
    <location>
        <begin position="54"/>
        <end position="277"/>
    </location>
</feature>
<proteinExistence type="predicted"/>
<dbReference type="AlphaFoldDB" id="A0A2T5J0V9"/>
<dbReference type="InterPro" id="IPR056442">
    <property type="entry name" value="GINT1_N"/>
</dbReference>
<sequence>MNFRRYLAKKYYASQVRREEKTHLGQWMILYRQQDSALSADLQQMHQIIPPTDRFYADPFVASENGRTFIFIEEYPFATPIGFISVIEVLADGRHSDAVPIIQCPYHLSYPLLFKHEGQWFMLPETHQNKTIEVWRCEEFPYKWQKHSVLIDNIVAADTTPVFHDQRWWLLTALKQDCKKFGDKLFIFSGTDILGKNWQAHSQNPVKQSLVFDRPAGNIIQHNGQLIRPVQDSVTRYGGALELRTIQQLTTSHYQEQLLQRIEPCWDDSIKGTHTYNYADGWLVMDGLKVIPKPS</sequence>
<gene>
    <name evidence="2" type="ORF">C8N29_10463</name>
</gene>